<evidence type="ECO:0000256" key="3">
    <source>
        <dbReference type="ARBA" id="ARBA00023082"/>
    </source>
</evidence>
<dbReference type="FunFam" id="1.10.10.10:FF:000427">
    <property type="entry name" value="RNA polymerase sigma factor"/>
    <property type="match status" value="1"/>
</dbReference>
<keyword evidence="2" id="KW-0805">Transcription regulation</keyword>
<evidence type="ECO:0000313" key="7">
    <source>
        <dbReference type="EMBL" id="AMP08268.1"/>
    </source>
</evidence>
<evidence type="ECO:0000256" key="2">
    <source>
        <dbReference type="ARBA" id="ARBA00023015"/>
    </source>
</evidence>
<dbReference type="Gene3D" id="1.10.1740.10">
    <property type="match status" value="1"/>
</dbReference>
<reference evidence="7 8" key="1">
    <citation type="submission" date="2015-11" db="EMBL/GenBank/DDBJ databases">
        <title>Exploring the genomic traits of fungus-feeding bacterial genus Collimonas.</title>
        <authorList>
            <person name="Song C."/>
            <person name="Schmidt R."/>
            <person name="de Jager V."/>
            <person name="Krzyzanowska D."/>
            <person name="Jongedijk E."/>
            <person name="Cankar K."/>
            <person name="Beekwilder J."/>
            <person name="van Veen A."/>
            <person name="de Boer W."/>
            <person name="van Veen J.A."/>
            <person name="Garbeva P."/>
        </authorList>
    </citation>
    <scope>NUCLEOTIDE SEQUENCE [LARGE SCALE GENOMIC DNA]</scope>
    <source>
        <strain evidence="7 8">Ter282</strain>
    </source>
</reference>
<dbReference type="Gene3D" id="1.10.10.10">
    <property type="entry name" value="Winged helix-like DNA-binding domain superfamily/Winged helix DNA-binding domain"/>
    <property type="match status" value="1"/>
</dbReference>
<sequence>MDIASSQPIDLMFESHFRWLCNRLRAQLGCTFSAEDVASETFAQVLALPPATTIKEPRALLTTIAQRLVYDIWRRRDLERAYLELLAAMPEQSQPSPEESALVLQSLLTVERLLDGLSDKARAAFLYSQVDGMTYAEIAARLKVSTGRVQQYVAQGLLCCYTATST</sequence>
<dbReference type="InterPro" id="IPR013249">
    <property type="entry name" value="RNA_pol_sigma70_r4_t2"/>
</dbReference>
<dbReference type="GO" id="GO:0003677">
    <property type="term" value="F:DNA binding"/>
    <property type="evidence" value="ECO:0007669"/>
    <property type="project" value="InterPro"/>
</dbReference>
<dbReference type="InterPro" id="IPR013324">
    <property type="entry name" value="RNA_pol_sigma_r3/r4-like"/>
</dbReference>
<dbReference type="EMBL" id="CP013235">
    <property type="protein sequence ID" value="AMP08268.1"/>
    <property type="molecule type" value="Genomic_DNA"/>
</dbReference>
<feature type="domain" description="RNA polymerase sigma-70 region 2" evidence="5">
    <location>
        <begin position="12"/>
        <end position="77"/>
    </location>
</feature>
<dbReference type="CDD" id="cd06171">
    <property type="entry name" value="Sigma70_r4"/>
    <property type="match status" value="1"/>
</dbReference>
<dbReference type="PATRIC" id="fig|279058.17.peg.495"/>
<dbReference type="AlphaFoldDB" id="A0A127PKQ8"/>
<dbReference type="RefSeq" id="WP_061532104.1">
    <property type="nucleotide sequence ID" value="NZ_CP013233.1"/>
</dbReference>
<keyword evidence="3" id="KW-0731">Sigma factor</keyword>
<evidence type="ECO:0000259" key="5">
    <source>
        <dbReference type="Pfam" id="PF04542"/>
    </source>
</evidence>
<evidence type="ECO:0000313" key="8">
    <source>
        <dbReference type="Proteomes" id="UP000071778"/>
    </source>
</evidence>
<dbReference type="InterPro" id="IPR013325">
    <property type="entry name" value="RNA_pol_sigma_r2"/>
</dbReference>
<evidence type="ECO:0000259" key="6">
    <source>
        <dbReference type="Pfam" id="PF08281"/>
    </source>
</evidence>
<proteinExistence type="inferred from homology"/>
<dbReference type="SUPFAM" id="SSF88659">
    <property type="entry name" value="Sigma3 and sigma4 domains of RNA polymerase sigma factors"/>
    <property type="match status" value="1"/>
</dbReference>
<dbReference type="Pfam" id="PF04542">
    <property type="entry name" value="Sigma70_r2"/>
    <property type="match status" value="1"/>
</dbReference>
<protein>
    <submittedName>
        <fullName evidence="7">RNA polymerase sigma factor, sigma-70 family protein</fullName>
    </submittedName>
</protein>
<dbReference type="InterPro" id="IPR014284">
    <property type="entry name" value="RNA_pol_sigma-70_dom"/>
</dbReference>
<dbReference type="GO" id="GO:0006352">
    <property type="term" value="P:DNA-templated transcription initiation"/>
    <property type="evidence" value="ECO:0007669"/>
    <property type="project" value="InterPro"/>
</dbReference>
<dbReference type="OrthoDB" id="9180690at2"/>
<dbReference type="Proteomes" id="UP000071778">
    <property type="component" value="Chromosome"/>
</dbReference>
<dbReference type="Pfam" id="PF08281">
    <property type="entry name" value="Sigma70_r4_2"/>
    <property type="match status" value="1"/>
</dbReference>
<accession>A0A127PKQ8</accession>
<dbReference type="InterPro" id="IPR036388">
    <property type="entry name" value="WH-like_DNA-bd_sf"/>
</dbReference>
<dbReference type="PANTHER" id="PTHR43133:SF63">
    <property type="entry name" value="RNA POLYMERASE SIGMA FACTOR FECI-RELATED"/>
    <property type="match status" value="1"/>
</dbReference>
<name>A0A127PKQ8_9BURK</name>
<dbReference type="NCBIfam" id="NF008889">
    <property type="entry name" value="PRK11924.1-1"/>
    <property type="match status" value="1"/>
</dbReference>
<feature type="domain" description="RNA polymerase sigma factor 70 region 4 type 2" evidence="6">
    <location>
        <begin position="109"/>
        <end position="160"/>
    </location>
</feature>
<dbReference type="InterPro" id="IPR007627">
    <property type="entry name" value="RNA_pol_sigma70_r2"/>
</dbReference>
<comment type="similarity">
    <text evidence="1">Belongs to the sigma-70 factor family. ECF subfamily.</text>
</comment>
<dbReference type="SUPFAM" id="SSF88946">
    <property type="entry name" value="Sigma2 domain of RNA polymerase sigma factors"/>
    <property type="match status" value="1"/>
</dbReference>
<keyword evidence="8" id="KW-1185">Reference proteome</keyword>
<gene>
    <name evidence="7" type="primary">fecI</name>
    <name evidence="7" type="ORF">CAter282_0452</name>
</gene>
<evidence type="ECO:0000256" key="4">
    <source>
        <dbReference type="ARBA" id="ARBA00023163"/>
    </source>
</evidence>
<dbReference type="NCBIfam" id="TIGR02937">
    <property type="entry name" value="sigma70-ECF"/>
    <property type="match status" value="1"/>
</dbReference>
<keyword evidence="4" id="KW-0804">Transcription</keyword>
<dbReference type="GO" id="GO:0016987">
    <property type="term" value="F:sigma factor activity"/>
    <property type="evidence" value="ECO:0007669"/>
    <property type="project" value="UniProtKB-KW"/>
</dbReference>
<dbReference type="PANTHER" id="PTHR43133">
    <property type="entry name" value="RNA POLYMERASE ECF-TYPE SIGMA FACTO"/>
    <property type="match status" value="1"/>
</dbReference>
<dbReference type="InterPro" id="IPR039425">
    <property type="entry name" value="RNA_pol_sigma-70-like"/>
</dbReference>
<evidence type="ECO:0000256" key="1">
    <source>
        <dbReference type="ARBA" id="ARBA00010641"/>
    </source>
</evidence>
<organism evidence="7 8">
    <name type="scientific">Collimonas arenae</name>
    <dbReference type="NCBI Taxonomy" id="279058"/>
    <lineage>
        <taxon>Bacteria</taxon>
        <taxon>Pseudomonadati</taxon>
        <taxon>Pseudomonadota</taxon>
        <taxon>Betaproteobacteria</taxon>
        <taxon>Burkholderiales</taxon>
        <taxon>Oxalobacteraceae</taxon>
        <taxon>Collimonas</taxon>
    </lineage>
</organism>